<keyword evidence="3" id="KW-1185">Reference proteome</keyword>
<protein>
    <submittedName>
        <fullName evidence="2">Uncharacterized protein</fullName>
    </submittedName>
</protein>
<dbReference type="EMBL" id="JAAKFY010000020">
    <property type="protein sequence ID" value="KAF3841571.1"/>
    <property type="molecule type" value="Genomic_DNA"/>
</dbReference>
<evidence type="ECO:0000313" key="3">
    <source>
        <dbReference type="Proteomes" id="UP000518266"/>
    </source>
</evidence>
<dbReference type="AlphaFoldDB" id="A0A7J5XXE0"/>
<feature type="coiled-coil region" evidence="1">
    <location>
        <begin position="57"/>
        <end position="84"/>
    </location>
</feature>
<comment type="caution">
    <text evidence="2">The sequence shown here is derived from an EMBL/GenBank/DDBJ whole genome shotgun (WGS) entry which is preliminary data.</text>
</comment>
<proteinExistence type="predicted"/>
<accession>A0A7J5XXE0</accession>
<keyword evidence="1" id="KW-0175">Coiled coil</keyword>
<organism evidence="2 3">
    <name type="scientific">Dissostichus mawsoni</name>
    <name type="common">Antarctic cod</name>
    <dbReference type="NCBI Taxonomy" id="36200"/>
    <lineage>
        <taxon>Eukaryota</taxon>
        <taxon>Metazoa</taxon>
        <taxon>Chordata</taxon>
        <taxon>Craniata</taxon>
        <taxon>Vertebrata</taxon>
        <taxon>Euteleostomi</taxon>
        <taxon>Actinopterygii</taxon>
        <taxon>Neopterygii</taxon>
        <taxon>Teleostei</taxon>
        <taxon>Neoteleostei</taxon>
        <taxon>Acanthomorphata</taxon>
        <taxon>Eupercaria</taxon>
        <taxon>Perciformes</taxon>
        <taxon>Notothenioidei</taxon>
        <taxon>Nototheniidae</taxon>
        <taxon>Dissostichus</taxon>
    </lineage>
</organism>
<sequence>MMFLEQKHDVLDKQKTYVHYTETLEEGKRKVEDHVVRKCHSKTGNGKSTETEALLERTNLLELKAKLKKEREDLDRESEVMNKENWTLICQVGNQETKGHVGTTETDIKREREKLEVTKTDLQVLKEHERIQFDE</sequence>
<reference evidence="2 3" key="1">
    <citation type="submission" date="2020-03" db="EMBL/GenBank/DDBJ databases">
        <title>Dissostichus mawsoni Genome sequencing and assembly.</title>
        <authorList>
            <person name="Park H."/>
        </authorList>
    </citation>
    <scope>NUCLEOTIDE SEQUENCE [LARGE SCALE GENOMIC DNA]</scope>
    <source>
        <strain evidence="2">DM0001</strain>
        <tissue evidence="2">Muscle</tissue>
    </source>
</reference>
<evidence type="ECO:0000313" key="2">
    <source>
        <dbReference type="EMBL" id="KAF3841571.1"/>
    </source>
</evidence>
<gene>
    <name evidence="2" type="ORF">F7725_007433</name>
</gene>
<evidence type="ECO:0000256" key="1">
    <source>
        <dbReference type="SAM" id="Coils"/>
    </source>
</evidence>
<name>A0A7J5XXE0_DISMA</name>
<dbReference type="Proteomes" id="UP000518266">
    <property type="component" value="Unassembled WGS sequence"/>
</dbReference>
<dbReference type="OrthoDB" id="10255522at2759"/>